<gene>
    <name evidence="1" type="ORF">g.19843</name>
</gene>
<dbReference type="AlphaFoldDB" id="A0A1E1WDV0"/>
<sequence length="107" mass="12051">LPLSLASVPKHTVLVSQQAGIKRSANFSMRQHSQSHASLADDQDITQISSEVRQQCTSSHKQKSTNTMAEVIRSGGEWKADNKLNEEWTLVQRRKYRNRFIGKTGKA</sequence>
<evidence type="ECO:0000313" key="1">
    <source>
        <dbReference type="EMBL" id="JAT85117.1"/>
    </source>
</evidence>
<dbReference type="EMBL" id="GDQN01005937">
    <property type="protein sequence ID" value="JAT85117.1"/>
    <property type="molecule type" value="Transcribed_RNA"/>
</dbReference>
<feature type="non-terminal residue" evidence="1">
    <location>
        <position position="107"/>
    </location>
</feature>
<organism evidence="1">
    <name type="scientific">Pectinophora gossypiella</name>
    <name type="common">Cotton pink bollworm</name>
    <name type="synonym">Depressaria gossypiella</name>
    <dbReference type="NCBI Taxonomy" id="13191"/>
    <lineage>
        <taxon>Eukaryota</taxon>
        <taxon>Metazoa</taxon>
        <taxon>Ecdysozoa</taxon>
        <taxon>Arthropoda</taxon>
        <taxon>Hexapoda</taxon>
        <taxon>Insecta</taxon>
        <taxon>Pterygota</taxon>
        <taxon>Neoptera</taxon>
        <taxon>Endopterygota</taxon>
        <taxon>Lepidoptera</taxon>
        <taxon>Glossata</taxon>
        <taxon>Ditrysia</taxon>
        <taxon>Gelechioidea</taxon>
        <taxon>Gelechiidae</taxon>
        <taxon>Apatetrinae</taxon>
        <taxon>Pectinophora</taxon>
    </lineage>
</organism>
<accession>A0A1E1WDV0</accession>
<feature type="non-terminal residue" evidence="1">
    <location>
        <position position="1"/>
    </location>
</feature>
<reference evidence="1" key="1">
    <citation type="submission" date="2015-09" db="EMBL/GenBank/DDBJ databases">
        <title>De novo assembly of Pectinophora gossypiella (Pink Bollworm) gut transcriptome.</title>
        <authorList>
            <person name="Tassone E.E."/>
        </authorList>
    </citation>
    <scope>NUCLEOTIDE SEQUENCE</scope>
</reference>
<protein>
    <submittedName>
        <fullName evidence="1">Uncharacterized protein</fullName>
    </submittedName>
</protein>
<name>A0A1E1WDV0_PECGO</name>
<proteinExistence type="predicted"/>